<organism evidence="1">
    <name type="scientific">marine sediment metagenome</name>
    <dbReference type="NCBI Taxonomy" id="412755"/>
    <lineage>
        <taxon>unclassified sequences</taxon>
        <taxon>metagenomes</taxon>
        <taxon>ecological metagenomes</taxon>
    </lineage>
</organism>
<accession>A0A0F9FIQ5</accession>
<comment type="caution">
    <text evidence="1">The sequence shown here is derived from an EMBL/GenBank/DDBJ whole genome shotgun (WGS) entry which is preliminary data.</text>
</comment>
<protein>
    <submittedName>
        <fullName evidence="1">Uncharacterized protein</fullName>
    </submittedName>
</protein>
<name>A0A0F9FIQ5_9ZZZZ</name>
<proteinExistence type="predicted"/>
<evidence type="ECO:0000313" key="1">
    <source>
        <dbReference type="EMBL" id="KKL78336.1"/>
    </source>
</evidence>
<dbReference type="EMBL" id="LAZR01023490">
    <property type="protein sequence ID" value="KKL78336.1"/>
    <property type="molecule type" value="Genomic_DNA"/>
</dbReference>
<dbReference type="AlphaFoldDB" id="A0A0F9FIQ5"/>
<sequence>MRLLLNLARLAFWIWIWRPIPRDEWLELELRIGRFARALQRVTPTIQEATRAFEAFAAAWDALPDVTKEEVRRLDASP</sequence>
<gene>
    <name evidence="1" type="ORF">LCGC14_2025890</name>
</gene>
<reference evidence="1" key="1">
    <citation type="journal article" date="2015" name="Nature">
        <title>Complex archaea that bridge the gap between prokaryotes and eukaryotes.</title>
        <authorList>
            <person name="Spang A."/>
            <person name="Saw J.H."/>
            <person name="Jorgensen S.L."/>
            <person name="Zaremba-Niedzwiedzka K."/>
            <person name="Martijn J."/>
            <person name="Lind A.E."/>
            <person name="van Eijk R."/>
            <person name="Schleper C."/>
            <person name="Guy L."/>
            <person name="Ettema T.J."/>
        </authorList>
    </citation>
    <scope>NUCLEOTIDE SEQUENCE</scope>
</reference>